<protein>
    <submittedName>
        <fullName evidence="2">Uncharacterized protein</fullName>
    </submittedName>
</protein>
<feature type="compositionally biased region" description="Low complexity" evidence="1">
    <location>
        <begin position="182"/>
        <end position="213"/>
    </location>
</feature>
<evidence type="ECO:0000313" key="2">
    <source>
        <dbReference type="EMBL" id="KRX06762.1"/>
    </source>
</evidence>
<sequence length="413" mass="48346">MVDLKNLNQKLNQIESQSDNLELNEDSSVKLILEDQNQNFQQLEELSPQKRNTYIQQLKKSEQSVQNSNQKDIQKSECEEKQSIQFKQNSSQKQVNEKIQSNFYVHNNSDNKLSKIKINEIQIENNLNTQTALKNPSSTNQISTFNSDFQQQQNLLMSKKSKLSAGTPKLQVQSGSTKISPNSKNQEQSQNQNQMQNQNQNLQQQQQYQQQIQVQSQNSNNFYPTNSSFLGYNYVQMSAEKKLPSSQMQFSAFSNNMDTLKNMGKFQSQRQHNSFVNNNNSAIQNEEEQENGFELNQNQNQNQKQNQNQNQNQNYSFQLENFVLESPGQMKYQVDKIKKMKQKPILSQKWKRLIILVKYKIINPLLVSQYYAYEQINDLAQQYSKSKAQYKKQLKFIQKLKNMYAMIPSISQE</sequence>
<reference evidence="2 3" key="1">
    <citation type="journal article" date="2015" name="Sci. Rep.">
        <title>Genome of the facultative scuticociliatosis pathogen Pseudocohnilembus persalinus provides insight into its virulence through horizontal gene transfer.</title>
        <authorList>
            <person name="Xiong J."/>
            <person name="Wang G."/>
            <person name="Cheng J."/>
            <person name="Tian M."/>
            <person name="Pan X."/>
            <person name="Warren A."/>
            <person name="Jiang C."/>
            <person name="Yuan D."/>
            <person name="Miao W."/>
        </authorList>
    </citation>
    <scope>NUCLEOTIDE SEQUENCE [LARGE SCALE GENOMIC DNA]</scope>
    <source>
        <strain evidence="2">36N120E</strain>
    </source>
</reference>
<dbReference type="EMBL" id="LDAU01000092">
    <property type="protein sequence ID" value="KRX06762.1"/>
    <property type="molecule type" value="Genomic_DNA"/>
</dbReference>
<dbReference type="AlphaFoldDB" id="A0A0V0QXG6"/>
<comment type="caution">
    <text evidence="2">The sequence shown here is derived from an EMBL/GenBank/DDBJ whole genome shotgun (WGS) entry which is preliminary data.</text>
</comment>
<name>A0A0V0QXG6_PSEPJ</name>
<organism evidence="2 3">
    <name type="scientific">Pseudocohnilembus persalinus</name>
    <name type="common">Ciliate</name>
    <dbReference type="NCBI Taxonomy" id="266149"/>
    <lineage>
        <taxon>Eukaryota</taxon>
        <taxon>Sar</taxon>
        <taxon>Alveolata</taxon>
        <taxon>Ciliophora</taxon>
        <taxon>Intramacronucleata</taxon>
        <taxon>Oligohymenophorea</taxon>
        <taxon>Scuticociliatia</taxon>
        <taxon>Philasterida</taxon>
        <taxon>Pseudocohnilembidae</taxon>
        <taxon>Pseudocohnilembus</taxon>
    </lineage>
</organism>
<accession>A0A0V0QXG6</accession>
<evidence type="ECO:0000313" key="3">
    <source>
        <dbReference type="Proteomes" id="UP000054937"/>
    </source>
</evidence>
<feature type="region of interest" description="Disordered" evidence="1">
    <location>
        <begin position="160"/>
        <end position="213"/>
    </location>
</feature>
<keyword evidence="3" id="KW-1185">Reference proteome</keyword>
<evidence type="ECO:0000256" key="1">
    <source>
        <dbReference type="SAM" id="MobiDB-lite"/>
    </source>
</evidence>
<gene>
    <name evidence="2" type="ORF">PPERSA_09164</name>
</gene>
<dbReference type="Proteomes" id="UP000054937">
    <property type="component" value="Unassembled WGS sequence"/>
</dbReference>
<proteinExistence type="predicted"/>
<dbReference type="InParanoid" id="A0A0V0QXG6"/>
<feature type="compositionally biased region" description="Polar residues" evidence="1">
    <location>
        <begin position="170"/>
        <end position="181"/>
    </location>
</feature>